<feature type="non-terminal residue" evidence="2">
    <location>
        <position position="1"/>
    </location>
</feature>
<feature type="region of interest" description="Disordered" evidence="1">
    <location>
        <begin position="78"/>
        <end position="133"/>
    </location>
</feature>
<reference evidence="2" key="1">
    <citation type="submission" date="2020-09" db="EMBL/GenBank/DDBJ databases">
        <title>Comparative genome analyses of four rice-infecting Rhizoctonia solani isolates reveal extensive enrichment of homogalacturonan modification genes.</title>
        <authorList>
            <person name="Lee D.-Y."/>
            <person name="Jeon J."/>
            <person name="Kim K.-T."/>
            <person name="Cheong K."/>
            <person name="Song H."/>
            <person name="Choi G."/>
            <person name="Ko J."/>
            <person name="Opiyo S.O."/>
            <person name="Zuo S."/>
            <person name="Madhav S."/>
            <person name="Lee Y.-H."/>
            <person name="Wang G.-L."/>
        </authorList>
    </citation>
    <scope>NUCLEOTIDE SEQUENCE</scope>
    <source>
        <strain evidence="2">AG1-IA WGL</strain>
    </source>
</reference>
<comment type="caution">
    <text evidence="2">The sequence shown here is derived from an EMBL/GenBank/DDBJ whole genome shotgun (WGS) entry which is preliminary data.</text>
</comment>
<proteinExistence type="predicted"/>
<dbReference type="AlphaFoldDB" id="A0A8H7LP64"/>
<protein>
    <submittedName>
        <fullName evidence="2">Uncharacterized protein</fullName>
    </submittedName>
</protein>
<feature type="compositionally biased region" description="Basic and acidic residues" evidence="1">
    <location>
        <begin position="78"/>
        <end position="89"/>
    </location>
</feature>
<sequence>MSSMSNLSCAQSLSRPPRRFVGSSQSNRPTPVPVTGCSQYQPSYLASRNAPHQANFTFSVPRGHGWGVSSFIPNEESMPIKEDFGKGKDPQLSTALRNYHDSDDEDEGEEDDKWLNLRASDHEGPSQGPGPST</sequence>
<organism evidence="2 3">
    <name type="scientific">Rhizoctonia solani</name>
    <dbReference type="NCBI Taxonomy" id="456999"/>
    <lineage>
        <taxon>Eukaryota</taxon>
        <taxon>Fungi</taxon>
        <taxon>Dikarya</taxon>
        <taxon>Basidiomycota</taxon>
        <taxon>Agaricomycotina</taxon>
        <taxon>Agaricomycetes</taxon>
        <taxon>Cantharellales</taxon>
        <taxon>Ceratobasidiaceae</taxon>
        <taxon>Rhizoctonia</taxon>
    </lineage>
</organism>
<evidence type="ECO:0000313" key="2">
    <source>
        <dbReference type="EMBL" id="KAF8698260.1"/>
    </source>
</evidence>
<gene>
    <name evidence="2" type="ORF">RHS03_07678</name>
</gene>
<accession>A0A8H7LP64</accession>
<name>A0A8H7LP64_9AGAM</name>
<feature type="compositionally biased region" description="Polar residues" evidence="1">
    <location>
        <begin position="1"/>
        <end position="14"/>
    </location>
</feature>
<feature type="region of interest" description="Disordered" evidence="1">
    <location>
        <begin position="1"/>
        <end position="39"/>
    </location>
</feature>
<evidence type="ECO:0000313" key="3">
    <source>
        <dbReference type="Proteomes" id="UP000602905"/>
    </source>
</evidence>
<feature type="compositionally biased region" description="Basic and acidic residues" evidence="1">
    <location>
        <begin position="113"/>
        <end position="124"/>
    </location>
</feature>
<dbReference type="Proteomes" id="UP000602905">
    <property type="component" value="Unassembled WGS sequence"/>
</dbReference>
<dbReference type="EMBL" id="JACYCD010000265">
    <property type="protein sequence ID" value="KAF8698260.1"/>
    <property type="molecule type" value="Genomic_DNA"/>
</dbReference>
<evidence type="ECO:0000256" key="1">
    <source>
        <dbReference type="SAM" id="MobiDB-lite"/>
    </source>
</evidence>
<feature type="compositionally biased region" description="Acidic residues" evidence="1">
    <location>
        <begin position="102"/>
        <end position="112"/>
    </location>
</feature>